<keyword evidence="3" id="KW-1185">Reference proteome</keyword>
<dbReference type="InterPro" id="IPR000014">
    <property type="entry name" value="PAS"/>
</dbReference>
<sequence length="261" mass="30458">MCALKTGERVKEQVLGVYIPDERRYRWILVDATPEFLSGEETPHRVFSTFTDISELKHFEQKLEEKRVHLLSIMESAADGIWAIDKDMKLTYANEVFKIDFFKFVGAEIKEGEALLPLMPEAGKLFWATHYERGLRGERFTFEFNATFTNGEKRVYKVNCNPILMKEEVIGLALFASDKTRERQYTQAIEQQNRQLRDISWSQSHLVREPLTKILSICQLIKDTGFETLEELELIPELLHASEEMDQVIQKIIREANHSKK</sequence>
<dbReference type="Proteomes" id="UP000005551">
    <property type="component" value="Unassembled WGS sequence"/>
</dbReference>
<reference evidence="2 3" key="1">
    <citation type="submission" date="2012-05" db="EMBL/GenBank/DDBJ databases">
        <title>Genome sequence of Nitritalea halalkaliphila LW7.</title>
        <authorList>
            <person name="Jangir P.K."/>
            <person name="Singh A."/>
            <person name="Shivaji S."/>
            <person name="Sharma R."/>
        </authorList>
    </citation>
    <scope>NUCLEOTIDE SEQUENCE [LARGE SCALE GENOMIC DNA]</scope>
    <source>
        <strain evidence="2 3">LW7</strain>
    </source>
</reference>
<accession>I5CAJ3</accession>
<comment type="caution">
    <text evidence="2">The sequence shown here is derived from an EMBL/GenBank/DDBJ whole genome shotgun (WGS) entry which is preliminary data.</text>
</comment>
<dbReference type="Gene3D" id="3.30.450.20">
    <property type="entry name" value="PAS domain"/>
    <property type="match status" value="2"/>
</dbReference>
<dbReference type="InterPro" id="IPR035965">
    <property type="entry name" value="PAS-like_dom_sf"/>
</dbReference>
<dbReference type="SUPFAM" id="SSF47384">
    <property type="entry name" value="Homodimeric domain of signal transducing histidine kinase"/>
    <property type="match status" value="1"/>
</dbReference>
<dbReference type="AlphaFoldDB" id="I5CAJ3"/>
<dbReference type="InterPro" id="IPR036097">
    <property type="entry name" value="HisK_dim/P_sf"/>
</dbReference>
<protein>
    <submittedName>
        <fullName evidence="2">PAS sensor protein</fullName>
    </submittedName>
</protein>
<dbReference type="SUPFAM" id="SSF55785">
    <property type="entry name" value="PYP-like sensor domain (PAS domain)"/>
    <property type="match status" value="2"/>
</dbReference>
<dbReference type="STRING" id="1189621.A3SI_00145"/>
<gene>
    <name evidence="2" type="ORF">A3SI_00145</name>
</gene>
<evidence type="ECO:0000313" key="2">
    <source>
        <dbReference type="EMBL" id="EIM78845.1"/>
    </source>
</evidence>
<feature type="domain" description="PAS fold-4" evidence="1">
    <location>
        <begin position="75"/>
        <end position="183"/>
    </location>
</feature>
<name>I5CAJ3_9BACT</name>
<dbReference type="GO" id="GO:0000155">
    <property type="term" value="F:phosphorelay sensor kinase activity"/>
    <property type="evidence" value="ECO:0007669"/>
    <property type="project" value="InterPro"/>
</dbReference>
<proteinExistence type="predicted"/>
<dbReference type="NCBIfam" id="TIGR00229">
    <property type="entry name" value="sensory_box"/>
    <property type="match status" value="1"/>
</dbReference>
<evidence type="ECO:0000313" key="3">
    <source>
        <dbReference type="Proteomes" id="UP000005551"/>
    </source>
</evidence>
<dbReference type="Pfam" id="PF08448">
    <property type="entry name" value="PAS_4"/>
    <property type="match status" value="1"/>
</dbReference>
<organism evidence="2 3">
    <name type="scientific">Nitritalea halalkaliphila LW7</name>
    <dbReference type="NCBI Taxonomy" id="1189621"/>
    <lineage>
        <taxon>Bacteria</taxon>
        <taxon>Pseudomonadati</taxon>
        <taxon>Bacteroidota</taxon>
        <taxon>Cytophagia</taxon>
        <taxon>Cytophagales</taxon>
        <taxon>Cyclobacteriaceae</taxon>
        <taxon>Nitritalea</taxon>
    </lineage>
</organism>
<dbReference type="EMBL" id="AJYA01000001">
    <property type="protein sequence ID" value="EIM78845.1"/>
    <property type="molecule type" value="Genomic_DNA"/>
</dbReference>
<dbReference type="InterPro" id="IPR013656">
    <property type="entry name" value="PAS_4"/>
</dbReference>
<evidence type="ECO:0000259" key="1">
    <source>
        <dbReference type="Pfam" id="PF08448"/>
    </source>
</evidence>